<keyword evidence="1" id="KW-0472">Membrane</keyword>
<accession>A0A1J1HK09</accession>
<dbReference type="EMBL" id="CVRI01000002">
    <property type="protein sequence ID" value="CRK86806.1"/>
    <property type="molecule type" value="Genomic_DNA"/>
</dbReference>
<keyword evidence="3" id="KW-1185">Reference proteome</keyword>
<dbReference type="AlphaFoldDB" id="A0A1J1HK09"/>
<protein>
    <submittedName>
        <fullName evidence="2">CLUMA_CG000637, isoform A</fullName>
    </submittedName>
</protein>
<evidence type="ECO:0000313" key="2">
    <source>
        <dbReference type="EMBL" id="CRK86806.1"/>
    </source>
</evidence>
<dbReference type="Proteomes" id="UP000183832">
    <property type="component" value="Unassembled WGS sequence"/>
</dbReference>
<name>A0A1J1HK09_9DIPT</name>
<sequence length="84" mass="9712">MRMKKTSAERYLRTVSPKANHKFSSELRMFLALVVGERIYRVIFIIISPTTQVYIFEGGHESLPNEIPVQLIFLLLPLTLSIFT</sequence>
<evidence type="ECO:0000313" key="3">
    <source>
        <dbReference type="Proteomes" id="UP000183832"/>
    </source>
</evidence>
<organism evidence="2 3">
    <name type="scientific">Clunio marinus</name>
    <dbReference type="NCBI Taxonomy" id="568069"/>
    <lineage>
        <taxon>Eukaryota</taxon>
        <taxon>Metazoa</taxon>
        <taxon>Ecdysozoa</taxon>
        <taxon>Arthropoda</taxon>
        <taxon>Hexapoda</taxon>
        <taxon>Insecta</taxon>
        <taxon>Pterygota</taxon>
        <taxon>Neoptera</taxon>
        <taxon>Endopterygota</taxon>
        <taxon>Diptera</taxon>
        <taxon>Nematocera</taxon>
        <taxon>Chironomoidea</taxon>
        <taxon>Chironomidae</taxon>
        <taxon>Clunio</taxon>
    </lineage>
</organism>
<keyword evidence="1" id="KW-0812">Transmembrane</keyword>
<keyword evidence="1" id="KW-1133">Transmembrane helix</keyword>
<gene>
    <name evidence="2" type="ORF">CLUMA_CG000637</name>
</gene>
<evidence type="ECO:0000256" key="1">
    <source>
        <dbReference type="SAM" id="Phobius"/>
    </source>
</evidence>
<reference evidence="2 3" key="1">
    <citation type="submission" date="2015-04" db="EMBL/GenBank/DDBJ databases">
        <authorList>
            <person name="Syromyatnikov M.Y."/>
            <person name="Popov V.N."/>
        </authorList>
    </citation>
    <scope>NUCLEOTIDE SEQUENCE [LARGE SCALE GENOMIC DNA]</scope>
</reference>
<proteinExistence type="predicted"/>
<feature type="transmembrane region" description="Helical" evidence="1">
    <location>
        <begin position="67"/>
        <end position="83"/>
    </location>
</feature>